<dbReference type="AlphaFoldDB" id="A0A372MKH9"/>
<dbReference type="Proteomes" id="UP000264002">
    <property type="component" value="Unassembled WGS sequence"/>
</dbReference>
<dbReference type="PANTHER" id="PTHR22916">
    <property type="entry name" value="GLYCOSYLTRANSFERASE"/>
    <property type="match status" value="1"/>
</dbReference>
<dbReference type="PANTHER" id="PTHR22916:SF51">
    <property type="entry name" value="GLYCOSYLTRANSFERASE EPSH-RELATED"/>
    <property type="match status" value="1"/>
</dbReference>
<dbReference type="RefSeq" id="WP_117329091.1">
    <property type="nucleotide sequence ID" value="NZ_QUWK01000001.1"/>
</dbReference>
<evidence type="ECO:0000259" key="3">
    <source>
        <dbReference type="Pfam" id="PF00535"/>
    </source>
</evidence>
<evidence type="ECO:0000256" key="1">
    <source>
        <dbReference type="ARBA" id="ARBA00022676"/>
    </source>
</evidence>
<dbReference type="CDD" id="cd00761">
    <property type="entry name" value="Glyco_tranf_GTA_type"/>
    <property type="match status" value="1"/>
</dbReference>
<reference evidence="4 5" key="2">
    <citation type="submission" date="2018-09" db="EMBL/GenBank/DDBJ databases">
        <title>Genome of Sphaerochaeta halotolerans strain 4-11.</title>
        <authorList>
            <person name="Nazina T.N."/>
            <person name="Sokolova D.S."/>
        </authorList>
    </citation>
    <scope>NUCLEOTIDE SEQUENCE [LARGE SCALE GENOMIC DNA]</scope>
    <source>
        <strain evidence="4 5">4-11</strain>
    </source>
</reference>
<evidence type="ECO:0000256" key="2">
    <source>
        <dbReference type="ARBA" id="ARBA00022679"/>
    </source>
</evidence>
<protein>
    <submittedName>
        <fullName evidence="4">Glycosyltransferase family 2 protein</fullName>
    </submittedName>
</protein>
<evidence type="ECO:0000313" key="5">
    <source>
        <dbReference type="Proteomes" id="UP000264002"/>
    </source>
</evidence>
<keyword evidence="2 4" id="KW-0808">Transferase</keyword>
<keyword evidence="1" id="KW-0328">Glycosyltransferase</keyword>
<dbReference type="InterPro" id="IPR001173">
    <property type="entry name" value="Glyco_trans_2-like"/>
</dbReference>
<dbReference type="InterPro" id="IPR029044">
    <property type="entry name" value="Nucleotide-diphossugar_trans"/>
</dbReference>
<sequence length="328" mass="37943">MNENSSPLVSMITPCYNGAKYLPRFLESVLQQSYKNIEFIFIDDGSTDNTKDIVSNYSNGFHDAGIKLVYIYQENQGQAAALNQGLAIFTGKYLTWPDSDDILHVDNVKNRVEFLEHNPSCNIVLCDSEIVDIAGNTIRPYKRIPPEGEDNFFLDLILGRNVFYTGGAYMVRTKTFLECIPSRKIFVSSGGQNWQMLLPVLYSNKCKYLHETLYFLVEHDDSHSRDPKTFDQLLSRTFEHEAILINTINSINEIPTEEKLQYQKIVESKYRRKRFSLAISFKKQTEAKRYMNDLKSSGSLRLRDHVLYLSTHNRLILFAVKTKQKIFK</sequence>
<comment type="caution">
    <text evidence="4">The sequence shown here is derived from an EMBL/GenBank/DDBJ whole genome shotgun (WGS) entry which is preliminary data.</text>
</comment>
<dbReference type="SUPFAM" id="SSF53448">
    <property type="entry name" value="Nucleotide-diphospho-sugar transferases"/>
    <property type="match status" value="1"/>
</dbReference>
<dbReference type="GO" id="GO:0016758">
    <property type="term" value="F:hexosyltransferase activity"/>
    <property type="evidence" value="ECO:0007669"/>
    <property type="project" value="UniProtKB-ARBA"/>
</dbReference>
<feature type="domain" description="Glycosyltransferase 2-like" evidence="3">
    <location>
        <begin position="10"/>
        <end position="164"/>
    </location>
</feature>
<keyword evidence="5" id="KW-1185">Reference proteome</keyword>
<dbReference type="Gene3D" id="3.90.550.10">
    <property type="entry name" value="Spore Coat Polysaccharide Biosynthesis Protein SpsA, Chain A"/>
    <property type="match status" value="1"/>
</dbReference>
<reference evidence="5" key="1">
    <citation type="submission" date="2018-08" db="EMBL/GenBank/DDBJ databases">
        <authorList>
            <person name="Grouzdev D.S."/>
            <person name="Krutkina M.S."/>
        </authorList>
    </citation>
    <scope>NUCLEOTIDE SEQUENCE [LARGE SCALE GENOMIC DNA]</scope>
    <source>
        <strain evidence="5">4-11</strain>
    </source>
</reference>
<accession>A0A372MKH9</accession>
<name>A0A372MKH9_9SPIR</name>
<dbReference type="Pfam" id="PF00535">
    <property type="entry name" value="Glycos_transf_2"/>
    <property type="match status" value="1"/>
</dbReference>
<dbReference type="EMBL" id="QUWK01000001">
    <property type="protein sequence ID" value="RFU96272.1"/>
    <property type="molecule type" value="Genomic_DNA"/>
</dbReference>
<organism evidence="4 5">
    <name type="scientific">Sphaerochaeta halotolerans</name>
    <dbReference type="NCBI Taxonomy" id="2293840"/>
    <lineage>
        <taxon>Bacteria</taxon>
        <taxon>Pseudomonadati</taxon>
        <taxon>Spirochaetota</taxon>
        <taxon>Spirochaetia</taxon>
        <taxon>Spirochaetales</taxon>
        <taxon>Sphaerochaetaceae</taxon>
        <taxon>Sphaerochaeta</taxon>
    </lineage>
</organism>
<proteinExistence type="predicted"/>
<evidence type="ECO:0000313" key="4">
    <source>
        <dbReference type="EMBL" id="RFU96272.1"/>
    </source>
</evidence>
<gene>
    <name evidence="4" type="ORF">DYP60_01515</name>
</gene>